<keyword evidence="1" id="KW-0812">Transmembrane</keyword>
<evidence type="ECO:0000256" key="1">
    <source>
        <dbReference type="SAM" id="Phobius"/>
    </source>
</evidence>
<gene>
    <name evidence="2" type="ORF">F945_01755</name>
</gene>
<keyword evidence="3" id="KW-1185">Reference proteome</keyword>
<dbReference type="GO" id="GO:0005886">
    <property type="term" value="C:plasma membrane"/>
    <property type="evidence" value="ECO:0007669"/>
    <property type="project" value="TreeGrafter"/>
</dbReference>
<sequence>MQSDSNKPSTDLNQLHLEAGVKLARSWWIRWLCIALAWLCLFTAVLGLFIPGLPTVDFVMLAIFFAARGSKRLYLALVNNRYIGPILIEWQQHRRLPKKVKYISTVSMSVAAVLMIYHIPHPWVLYPLLACLVFALFIVWRK</sequence>
<dbReference type="PANTHER" id="PTHR35813">
    <property type="entry name" value="INNER MEMBRANE PROTEIN YBAN"/>
    <property type="match status" value="1"/>
</dbReference>
<accession>S3P4W8</accession>
<dbReference type="Pfam" id="PF04304">
    <property type="entry name" value="DUF454"/>
    <property type="match status" value="1"/>
</dbReference>
<evidence type="ECO:0000313" key="2">
    <source>
        <dbReference type="EMBL" id="EPF73876.1"/>
    </source>
</evidence>
<evidence type="ECO:0000313" key="3">
    <source>
        <dbReference type="Proteomes" id="UP000014568"/>
    </source>
</evidence>
<dbReference type="HOGENOM" id="CLU_113299_0_0_6"/>
<dbReference type="STRING" id="632955.GCA_000829675_03595"/>
<evidence type="ECO:0008006" key="4">
    <source>
        <dbReference type="Google" id="ProtNLM"/>
    </source>
</evidence>
<dbReference type="InterPro" id="IPR007401">
    <property type="entry name" value="DUF454"/>
</dbReference>
<protein>
    <recommendedName>
        <fullName evidence="4">DUF454 domain-containing protein</fullName>
    </recommendedName>
</protein>
<proteinExistence type="predicted"/>
<name>S3P4W8_9GAMM</name>
<feature type="transmembrane region" description="Helical" evidence="1">
    <location>
        <begin position="100"/>
        <end position="117"/>
    </location>
</feature>
<keyword evidence="1" id="KW-0472">Membrane</keyword>
<dbReference type="PATRIC" id="fig|421052.3.peg.1712"/>
<feature type="transmembrane region" description="Helical" evidence="1">
    <location>
        <begin position="31"/>
        <end position="52"/>
    </location>
</feature>
<dbReference type="Proteomes" id="UP000014568">
    <property type="component" value="Unassembled WGS sequence"/>
</dbReference>
<dbReference type="EMBL" id="ATGI01000022">
    <property type="protein sequence ID" value="EPF73876.1"/>
    <property type="molecule type" value="Genomic_DNA"/>
</dbReference>
<dbReference type="eggNOG" id="COG2832">
    <property type="taxonomic scope" value="Bacteria"/>
</dbReference>
<dbReference type="AlphaFoldDB" id="S3P4W8"/>
<dbReference type="OrthoDB" id="9816293at2"/>
<reference evidence="2 3" key="1">
    <citation type="submission" date="2013-06" db="EMBL/GenBank/DDBJ databases">
        <title>The Genome Sequence of Acinetobacter rudis CIP 110305.</title>
        <authorList>
            <consortium name="The Broad Institute Genome Sequencing Platform"/>
            <consortium name="The Broad Institute Genome Sequencing Center for Infectious Disease"/>
            <person name="Cerqueira G."/>
            <person name="Feldgarden M."/>
            <person name="Courvalin P."/>
            <person name="Perichon B."/>
            <person name="Grillot-Courvalin C."/>
            <person name="Clermont D."/>
            <person name="Rocha E."/>
            <person name="Yoon E.-J."/>
            <person name="Nemec A."/>
            <person name="Young S.K."/>
            <person name="Zeng Q."/>
            <person name="Gargeya S."/>
            <person name="Fitzgerald M."/>
            <person name="Abouelleil A."/>
            <person name="Alvarado L."/>
            <person name="Berlin A.M."/>
            <person name="Chapman S.B."/>
            <person name="Dewar J."/>
            <person name="Goldberg J."/>
            <person name="Griggs A."/>
            <person name="Gujja S."/>
            <person name="Hansen M."/>
            <person name="Howarth C."/>
            <person name="Imamovic A."/>
            <person name="Larimer J."/>
            <person name="McCowan C."/>
            <person name="Murphy C."/>
            <person name="Pearson M."/>
            <person name="Priest M."/>
            <person name="Roberts A."/>
            <person name="Saif S."/>
            <person name="Shea T."/>
            <person name="Sykes S."/>
            <person name="Wortman J."/>
            <person name="Nusbaum C."/>
            <person name="Birren B."/>
        </authorList>
    </citation>
    <scope>NUCLEOTIDE SEQUENCE [LARGE SCALE GENOMIC DNA]</scope>
    <source>
        <strain evidence="2 3">CIP 110305</strain>
    </source>
</reference>
<dbReference type="PANTHER" id="PTHR35813:SF1">
    <property type="entry name" value="INNER MEMBRANE PROTEIN YBAN"/>
    <property type="match status" value="1"/>
</dbReference>
<feature type="transmembrane region" description="Helical" evidence="1">
    <location>
        <begin position="123"/>
        <end position="140"/>
    </location>
</feature>
<keyword evidence="1" id="KW-1133">Transmembrane helix</keyword>
<dbReference type="RefSeq" id="WP_016656162.1">
    <property type="nucleotide sequence ID" value="NZ_KE340353.1"/>
</dbReference>
<comment type="caution">
    <text evidence="2">The sequence shown here is derived from an EMBL/GenBank/DDBJ whole genome shotgun (WGS) entry which is preliminary data.</text>
</comment>
<organism evidence="2 3">
    <name type="scientific">Acinetobacter rudis CIP 110305</name>
    <dbReference type="NCBI Taxonomy" id="421052"/>
    <lineage>
        <taxon>Bacteria</taxon>
        <taxon>Pseudomonadati</taxon>
        <taxon>Pseudomonadota</taxon>
        <taxon>Gammaproteobacteria</taxon>
        <taxon>Moraxellales</taxon>
        <taxon>Moraxellaceae</taxon>
        <taxon>Acinetobacter</taxon>
    </lineage>
</organism>